<feature type="region of interest" description="Disordered" evidence="7">
    <location>
        <begin position="153"/>
        <end position="175"/>
    </location>
</feature>
<dbReference type="Gene3D" id="2.30.31.10">
    <property type="entry name" value="Transcriptional Coactivator Pc4, Chain A"/>
    <property type="match status" value="1"/>
</dbReference>
<dbReference type="InterPro" id="IPR009044">
    <property type="entry name" value="ssDNA-bd_transcriptional_reg"/>
</dbReference>
<dbReference type="Pfam" id="PF02229">
    <property type="entry name" value="PC4"/>
    <property type="match status" value="1"/>
</dbReference>
<reference evidence="9" key="1">
    <citation type="submission" date="2022-10" db="EMBL/GenBank/DDBJ databases">
        <title>Tapping the CABI collections for fungal endophytes: first genome assemblies for Collariella, Neodidymelliopsis, Ascochyta clinopodiicola, Didymella pomorum, Didymosphaeria variabile, Neocosmospora piperis and Neocucurbitaria cava.</title>
        <authorList>
            <person name="Hill R."/>
        </authorList>
    </citation>
    <scope>NUCLEOTIDE SEQUENCE</scope>
    <source>
        <strain evidence="9">IMI 355091</strain>
    </source>
</reference>
<sequence length="175" mass="19244">MAGFKRGGIRDGGGGAFKKGYAKKRSPEDEDNAPRVSKKSKGDDEEEENQTPFVPKLDMDDENNAFVALNDSGKRRVTVSEFKGVTLVSIREYYTNDAGELKPGKKWSVLVFITNQGIALSLDQYNAFLTAAPLLESILSKKDIQVVRPDYDADLTAEKPEDEKDGEPPAVTNVD</sequence>
<dbReference type="OrthoDB" id="2505440at2759"/>
<dbReference type="AlphaFoldDB" id="A0A9W9D8T1"/>
<dbReference type="GO" id="GO:0003713">
    <property type="term" value="F:transcription coactivator activity"/>
    <property type="evidence" value="ECO:0007669"/>
    <property type="project" value="InterPro"/>
</dbReference>
<proteinExistence type="inferred from homology"/>
<dbReference type="InterPro" id="IPR045125">
    <property type="entry name" value="Sub1/Tcp4-like"/>
</dbReference>
<evidence type="ECO:0000259" key="8">
    <source>
        <dbReference type="Pfam" id="PF02229"/>
    </source>
</evidence>
<dbReference type="GO" id="GO:0003677">
    <property type="term" value="F:DNA binding"/>
    <property type="evidence" value="ECO:0007669"/>
    <property type="project" value="UniProtKB-KW"/>
</dbReference>
<evidence type="ECO:0000256" key="1">
    <source>
        <dbReference type="ARBA" id="ARBA00004123"/>
    </source>
</evidence>
<feature type="domain" description="Transcriptional coactivator p15 (PC4) C-terminal" evidence="8">
    <location>
        <begin position="70"/>
        <end position="130"/>
    </location>
</feature>
<organism evidence="9 10">
    <name type="scientific">Didymella pomorum</name>
    <dbReference type="NCBI Taxonomy" id="749634"/>
    <lineage>
        <taxon>Eukaryota</taxon>
        <taxon>Fungi</taxon>
        <taxon>Dikarya</taxon>
        <taxon>Ascomycota</taxon>
        <taxon>Pezizomycotina</taxon>
        <taxon>Dothideomycetes</taxon>
        <taxon>Pleosporomycetidae</taxon>
        <taxon>Pleosporales</taxon>
        <taxon>Pleosporineae</taxon>
        <taxon>Didymellaceae</taxon>
        <taxon>Didymella</taxon>
    </lineage>
</organism>
<name>A0A9W9D8T1_9PLEO</name>
<evidence type="ECO:0000256" key="5">
    <source>
        <dbReference type="ARBA" id="ARBA00023163"/>
    </source>
</evidence>
<evidence type="ECO:0000313" key="9">
    <source>
        <dbReference type="EMBL" id="KAJ4408512.1"/>
    </source>
</evidence>
<dbReference type="GO" id="GO:0005634">
    <property type="term" value="C:nucleus"/>
    <property type="evidence" value="ECO:0007669"/>
    <property type="project" value="UniProtKB-SubCell"/>
</dbReference>
<keyword evidence="5" id="KW-0804">Transcription</keyword>
<evidence type="ECO:0000313" key="10">
    <source>
        <dbReference type="Proteomes" id="UP001140510"/>
    </source>
</evidence>
<keyword evidence="4" id="KW-0238">DNA-binding</keyword>
<dbReference type="EMBL" id="JAPEVA010000015">
    <property type="protein sequence ID" value="KAJ4408512.1"/>
    <property type="molecule type" value="Genomic_DNA"/>
</dbReference>
<keyword evidence="6" id="KW-0539">Nucleus</keyword>
<protein>
    <recommendedName>
        <fullName evidence="8">Transcriptional coactivator p15 (PC4) C-terminal domain-containing protein</fullName>
    </recommendedName>
</protein>
<dbReference type="InterPro" id="IPR003173">
    <property type="entry name" value="PC4_C"/>
</dbReference>
<evidence type="ECO:0000256" key="3">
    <source>
        <dbReference type="ARBA" id="ARBA00023015"/>
    </source>
</evidence>
<comment type="subcellular location">
    <subcellularLocation>
        <location evidence="1">Nucleus</location>
    </subcellularLocation>
</comment>
<keyword evidence="10" id="KW-1185">Reference proteome</keyword>
<dbReference type="GO" id="GO:0060261">
    <property type="term" value="P:positive regulation of transcription initiation by RNA polymerase II"/>
    <property type="evidence" value="ECO:0007669"/>
    <property type="project" value="InterPro"/>
</dbReference>
<keyword evidence="3" id="KW-0805">Transcription regulation</keyword>
<dbReference type="PANTHER" id="PTHR13215">
    <property type="entry name" value="RNA POLYMERASE II TRANSCRIPTIONAL COACTIVATOR"/>
    <property type="match status" value="1"/>
</dbReference>
<dbReference type="Proteomes" id="UP001140510">
    <property type="component" value="Unassembled WGS sequence"/>
</dbReference>
<comment type="similarity">
    <text evidence="2">Belongs to the transcriptional coactivator PC4 family.</text>
</comment>
<feature type="compositionally biased region" description="Basic and acidic residues" evidence="7">
    <location>
        <begin position="153"/>
        <end position="162"/>
    </location>
</feature>
<feature type="region of interest" description="Disordered" evidence="7">
    <location>
        <begin position="1"/>
        <end position="58"/>
    </location>
</feature>
<gene>
    <name evidence="9" type="ORF">N0V91_003163</name>
</gene>
<evidence type="ECO:0000256" key="2">
    <source>
        <dbReference type="ARBA" id="ARBA00009001"/>
    </source>
</evidence>
<evidence type="ECO:0000256" key="6">
    <source>
        <dbReference type="ARBA" id="ARBA00023242"/>
    </source>
</evidence>
<evidence type="ECO:0000256" key="7">
    <source>
        <dbReference type="SAM" id="MobiDB-lite"/>
    </source>
</evidence>
<accession>A0A9W9D8T1</accession>
<dbReference type="SUPFAM" id="SSF54447">
    <property type="entry name" value="ssDNA-binding transcriptional regulator domain"/>
    <property type="match status" value="1"/>
</dbReference>
<evidence type="ECO:0000256" key="4">
    <source>
        <dbReference type="ARBA" id="ARBA00023125"/>
    </source>
</evidence>
<comment type="caution">
    <text evidence="9">The sequence shown here is derived from an EMBL/GenBank/DDBJ whole genome shotgun (WGS) entry which is preliminary data.</text>
</comment>